<evidence type="ECO:0000313" key="4">
    <source>
        <dbReference type="Proteomes" id="UP001139207"/>
    </source>
</evidence>
<dbReference type="InterPro" id="IPR001610">
    <property type="entry name" value="PAC"/>
</dbReference>
<dbReference type="PROSITE" id="PS50112">
    <property type="entry name" value="PAS"/>
    <property type="match status" value="1"/>
</dbReference>
<evidence type="ECO:0000259" key="1">
    <source>
        <dbReference type="PROSITE" id="PS50112"/>
    </source>
</evidence>
<keyword evidence="4" id="KW-1185">Reference proteome</keyword>
<dbReference type="SMART" id="SM00086">
    <property type="entry name" value="PAC"/>
    <property type="match status" value="1"/>
</dbReference>
<dbReference type="RefSeq" id="WP_244804705.1">
    <property type="nucleotide sequence ID" value="NZ_JALIEA010000016.1"/>
</dbReference>
<feature type="domain" description="PAS" evidence="1">
    <location>
        <begin position="16"/>
        <end position="82"/>
    </location>
</feature>
<dbReference type="Pfam" id="PF08448">
    <property type="entry name" value="PAS_4"/>
    <property type="match status" value="1"/>
</dbReference>
<accession>A0A9X1WH66</accession>
<reference evidence="3" key="1">
    <citation type="submission" date="2022-04" db="EMBL/GenBank/DDBJ databases">
        <title>Corynebacterium kalidii LD5P10.</title>
        <authorList>
            <person name="Sun J.Q."/>
        </authorList>
    </citation>
    <scope>NUCLEOTIDE SEQUENCE</scope>
    <source>
        <strain evidence="3">LD5P10</strain>
    </source>
</reference>
<dbReference type="Proteomes" id="UP001139207">
    <property type="component" value="Unassembled WGS sequence"/>
</dbReference>
<dbReference type="AlphaFoldDB" id="A0A9X1WH66"/>
<sequence>MMDDTHGESTTTGIPRRIIDGSTLDAVVYADRSGTIRLWNRAAETMFGHTAEEAVGQSLDLIIPERQRDAHWTGWDRVMETGATRYGTSPLTAPGVHKDGSRVSLEFSIVMLKDADGQVEGVAAILRDVTERWNADRERRRLLREYEQRLAATGTGAQ</sequence>
<dbReference type="InterPro" id="IPR000014">
    <property type="entry name" value="PAS"/>
</dbReference>
<dbReference type="InterPro" id="IPR035965">
    <property type="entry name" value="PAS-like_dom_sf"/>
</dbReference>
<dbReference type="InterPro" id="IPR013656">
    <property type="entry name" value="PAS_4"/>
</dbReference>
<name>A0A9X1WH66_9CORY</name>
<protein>
    <submittedName>
        <fullName evidence="3">PAS domain S-box protein</fullName>
    </submittedName>
</protein>
<dbReference type="EMBL" id="JALIEA010000016">
    <property type="protein sequence ID" value="MCJ7858969.1"/>
    <property type="molecule type" value="Genomic_DNA"/>
</dbReference>
<evidence type="ECO:0000259" key="2">
    <source>
        <dbReference type="PROSITE" id="PS50113"/>
    </source>
</evidence>
<dbReference type="CDD" id="cd00130">
    <property type="entry name" value="PAS"/>
    <property type="match status" value="1"/>
</dbReference>
<dbReference type="SUPFAM" id="SSF55785">
    <property type="entry name" value="PYP-like sensor domain (PAS domain)"/>
    <property type="match status" value="1"/>
</dbReference>
<dbReference type="NCBIfam" id="TIGR00229">
    <property type="entry name" value="sensory_box"/>
    <property type="match status" value="1"/>
</dbReference>
<organism evidence="3 4">
    <name type="scientific">Corynebacterium kalidii</name>
    <dbReference type="NCBI Taxonomy" id="2931982"/>
    <lineage>
        <taxon>Bacteria</taxon>
        <taxon>Bacillati</taxon>
        <taxon>Actinomycetota</taxon>
        <taxon>Actinomycetes</taxon>
        <taxon>Mycobacteriales</taxon>
        <taxon>Corynebacteriaceae</taxon>
        <taxon>Corynebacterium</taxon>
    </lineage>
</organism>
<gene>
    <name evidence="3" type="ORF">MUN33_09645</name>
</gene>
<dbReference type="Gene3D" id="3.30.450.20">
    <property type="entry name" value="PAS domain"/>
    <property type="match status" value="1"/>
</dbReference>
<feature type="domain" description="PAC" evidence="2">
    <location>
        <begin position="89"/>
        <end position="141"/>
    </location>
</feature>
<proteinExistence type="predicted"/>
<dbReference type="InterPro" id="IPR000700">
    <property type="entry name" value="PAS-assoc_C"/>
</dbReference>
<dbReference type="PROSITE" id="PS50113">
    <property type="entry name" value="PAC"/>
    <property type="match status" value="1"/>
</dbReference>
<comment type="caution">
    <text evidence="3">The sequence shown here is derived from an EMBL/GenBank/DDBJ whole genome shotgun (WGS) entry which is preliminary data.</text>
</comment>
<dbReference type="SMART" id="SM00091">
    <property type="entry name" value="PAS"/>
    <property type="match status" value="1"/>
</dbReference>
<evidence type="ECO:0000313" key="3">
    <source>
        <dbReference type="EMBL" id="MCJ7858969.1"/>
    </source>
</evidence>